<gene>
    <name evidence="2" type="ORF">SDC9_193719</name>
</gene>
<dbReference type="EMBL" id="VSSQ01106559">
    <property type="protein sequence ID" value="MPN46136.1"/>
    <property type="molecule type" value="Genomic_DNA"/>
</dbReference>
<comment type="caution">
    <text evidence="2">The sequence shown here is derived from an EMBL/GenBank/DDBJ whole genome shotgun (WGS) entry which is preliminary data.</text>
</comment>
<dbReference type="InterPro" id="IPR043128">
    <property type="entry name" value="Rev_trsase/Diguanyl_cyclase"/>
</dbReference>
<evidence type="ECO:0000259" key="1">
    <source>
        <dbReference type="PROSITE" id="PS50887"/>
    </source>
</evidence>
<dbReference type="PROSITE" id="PS50887">
    <property type="entry name" value="GGDEF"/>
    <property type="match status" value="1"/>
</dbReference>
<dbReference type="InterPro" id="IPR029787">
    <property type="entry name" value="Nucleotide_cyclase"/>
</dbReference>
<organism evidence="2">
    <name type="scientific">bioreactor metagenome</name>
    <dbReference type="NCBI Taxonomy" id="1076179"/>
    <lineage>
        <taxon>unclassified sequences</taxon>
        <taxon>metagenomes</taxon>
        <taxon>ecological metagenomes</taxon>
    </lineage>
</organism>
<proteinExistence type="predicted"/>
<dbReference type="AlphaFoldDB" id="A0A645I5H7"/>
<feature type="domain" description="GGDEF" evidence="1">
    <location>
        <begin position="1"/>
        <end position="77"/>
    </location>
</feature>
<dbReference type="InterPro" id="IPR000160">
    <property type="entry name" value="GGDEF_dom"/>
</dbReference>
<dbReference type="Gene3D" id="3.30.70.270">
    <property type="match status" value="1"/>
</dbReference>
<name>A0A645I5H7_9ZZZZ</name>
<evidence type="ECO:0000313" key="2">
    <source>
        <dbReference type="EMBL" id="MPN46136.1"/>
    </source>
</evidence>
<sequence>MFRFDGGEFLILFPKHRFGELEQTAASIREIVLKAGLYFEDQPVCYSVSVGYTAGLLNCPQQFNELLIHADEHLSQP</sequence>
<accession>A0A645I5H7</accession>
<reference evidence="2" key="1">
    <citation type="submission" date="2019-08" db="EMBL/GenBank/DDBJ databases">
        <authorList>
            <person name="Kucharzyk K."/>
            <person name="Murdoch R.W."/>
            <person name="Higgins S."/>
            <person name="Loffler F."/>
        </authorList>
    </citation>
    <scope>NUCLEOTIDE SEQUENCE</scope>
</reference>
<dbReference type="SUPFAM" id="SSF55073">
    <property type="entry name" value="Nucleotide cyclase"/>
    <property type="match status" value="1"/>
</dbReference>
<protein>
    <recommendedName>
        <fullName evidence="1">GGDEF domain-containing protein</fullName>
    </recommendedName>
</protein>